<organism evidence="2 3">
    <name type="scientific">Ensete ventricosum</name>
    <name type="common">Abyssinian banana</name>
    <name type="synonym">Musa ensete</name>
    <dbReference type="NCBI Taxonomy" id="4639"/>
    <lineage>
        <taxon>Eukaryota</taxon>
        <taxon>Viridiplantae</taxon>
        <taxon>Streptophyta</taxon>
        <taxon>Embryophyta</taxon>
        <taxon>Tracheophyta</taxon>
        <taxon>Spermatophyta</taxon>
        <taxon>Magnoliopsida</taxon>
        <taxon>Liliopsida</taxon>
        <taxon>Zingiberales</taxon>
        <taxon>Musaceae</taxon>
        <taxon>Ensete</taxon>
    </lineage>
</organism>
<evidence type="ECO:0000313" key="3">
    <source>
        <dbReference type="Proteomes" id="UP000287651"/>
    </source>
</evidence>
<evidence type="ECO:0000313" key="2">
    <source>
        <dbReference type="EMBL" id="RRT40729.1"/>
    </source>
</evidence>
<protein>
    <submittedName>
        <fullName evidence="2">Uncharacterized protein</fullName>
    </submittedName>
</protein>
<dbReference type="EMBL" id="AMZH03019158">
    <property type="protein sequence ID" value="RRT40729.1"/>
    <property type="molecule type" value="Genomic_DNA"/>
</dbReference>
<feature type="transmembrane region" description="Helical" evidence="1">
    <location>
        <begin position="38"/>
        <end position="59"/>
    </location>
</feature>
<name>A0A426XMK3_ENSVE</name>
<reference evidence="2 3" key="1">
    <citation type="journal article" date="2014" name="Agronomy (Basel)">
        <title>A Draft Genome Sequence for Ensete ventricosum, the Drought-Tolerant Tree Against Hunger.</title>
        <authorList>
            <person name="Harrison J."/>
            <person name="Moore K.A."/>
            <person name="Paszkiewicz K."/>
            <person name="Jones T."/>
            <person name="Grant M."/>
            <person name="Ambacheew D."/>
            <person name="Muzemil S."/>
            <person name="Studholme D.J."/>
        </authorList>
    </citation>
    <scope>NUCLEOTIDE SEQUENCE [LARGE SCALE GENOMIC DNA]</scope>
</reference>
<keyword evidence="1" id="KW-1133">Transmembrane helix</keyword>
<keyword evidence="1" id="KW-0472">Membrane</keyword>
<accession>A0A426XMK3</accession>
<dbReference type="AlphaFoldDB" id="A0A426XMK3"/>
<proteinExistence type="predicted"/>
<dbReference type="Proteomes" id="UP000287651">
    <property type="component" value="Unassembled WGS sequence"/>
</dbReference>
<evidence type="ECO:0000256" key="1">
    <source>
        <dbReference type="SAM" id="Phobius"/>
    </source>
</evidence>
<comment type="caution">
    <text evidence="2">The sequence shown here is derived from an EMBL/GenBank/DDBJ whole genome shotgun (WGS) entry which is preliminary data.</text>
</comment>
<gene>
    <name evidence="2" type="ORF">B296_00054899</name>
</gene>
<keyword evidence="1" id="KW-0812">Transmembrane</keyword>
<sequence length="101" mass="10672">MWDWGWVEHGIGSFLRPVAGGGGGGAWILGTGGGSGRWHAGVALGVTAMAGLALAATLVISSRSPLHLFLFLLDSFSFLVFDLPFKISSTSCYIERFSLLQ</sequence>